<protein>
    <recommendedName>
        <fullName evidence="1">TraC-like domain-containing protein</fullName>
    </recommendedName>
</protein>
<reference evidence="2 3" key="1">
    <citation type="journal article" date="2016" name="Nat. Commun.">
        <title>Thousands of microbial genomes shed light on interconnected biogeochemical processes in an aquifer system.</title>
        <authorList>
            <person name="Anantharaman K."/>
            <person name="Brown C.T."/>
            <person name="Hug L.A."/>
            <person name="Sharon I."/>
            <person name="Castelle C.J."/>
            <person name="Probst A.J."/>
            <person name="Thomas B.C."/>
            <person name="Singh A."/>
            <person name="Wilkins M.J."/>
            <person name="Karaoz U."/>
            <person name="Brodie E.L."/>
            <person name="Williams K.H."/>
            <person name="Hubbard S.S."/>
            <person name="Banfield J.F."/>
        </authorList>
    </citation>
    <scope>NUCLEOTIDE SEQUENCE [LARGE SCALE GENOMIC DNA]</scope>
</reference>
<evidence type="ECO:0000313" key="2">
    <source>
        <dbReference type="EMBL" id="OGY68239.1"/>
    </source>
</evidence>
<gene>
    <name evidence="2" type="ORF">A3H63_01870</name>
</gene>
<feature type="domain" description="TraC-like" evidence="1">
    <location>
        <begin position="6"/>
        <end position="189"/>
    </location>
</feature>
<dbReference type="EMBL" id="MHJM01000005">
    <property type="protein sequence ID" value="OGY68239.1"/>
    <property type="molecule type" value="Genomic_DNA"/>
</dbReference>
<feature type="non-terminal residue" evidence="2">
    <location>
        <position position="1"/>
    </location>
</feature>
<dbReference type="Proteomes" id="UP000176284">
    <property type="component" value="Unassembled WGS sequence"/>
</dbReference>
<organism evidence="2 3">
    <name type="scientific">Candidatus Harrisonbacteria bacterium RIFCSPLOWO2_02_FULL_45_10c</name>
    <dbReference type="NCBI Taxonomy" id="1798410"/>
    <lineage>
        <taxon>Bacteria</taxon>
        <taxon>Candidatus Harrisoniibacteriota</taxon>
    </lineage>
</organism>
<dbReference type="AlphaFoldDB" id="A0A1G1ZUU0"/>
<proteinExistence type="predicted"/>
<accession>A0A1G1ZUU0</accession>
<dbReference type="InterPro" id="IPR058596">
    <property type="entry name" value="TraC-like_dom"/>
</dbReference>
<sequence length="206" mass="23683">IISIDNDIVKLKNGGLRKILLVSGTNFALKSEEEQGIITYAFQGFLNSLDFSVQFFIHSRKLNIDDYLKKLEERETQEENGLLKNQILEYREFIHTLVSQNAIMQKRFFIVVPFDPINIPKAGLDIGDRVLSLLKFKKSGVDKKVGNENEQMEQLGQRVDQIINGLNQLGLRAIPLNTDELIELFYNLYNPSTIEKKDIEIPKDNK</sequence>
<name>A0A1G1ZUU0_9BACT</name>
<dbReference type="Pfam" id="PF26593">
    <property type="entry name" value="TraC-like"/>
    <property type="match status" value="1"/>
</dbReference>
<evidence type="ECO:0000259" key="1">
    <source>
        <dbReference type="Pfam" id="PF26593"/>
    </source>
</evidence>
<evidence type="ECO:0000313" key="3">
    <source>
        <dbReference type="Proteomes" id="UP000176284"/>
    </source>
</evidence>
<comment type="caution">
    <text evidence="2">The sequence shown here is derived from an EMBL/GenBank/DDBJ whole genome shotgun (WGS) entry which is preliminary data.</text>
</comment>
<dbReference type="STRING" id="1798410.A3H63_01870"/>